<dbReference type="Gene3D" id="3.30.530.20">
    <property type="match status" value="1"/>
</dbReference>
<dbReference type="AlphaFoldDB" id="X6NEJ2"/>
<comment type="caution">
    <text evidence="2">The sequence shown here is derived from an EMBL/GenBank/DDBJ whole genome shotgun (WGS) entry which is preliminary data.</text>
</comment>
<proteinExistence type="predicted"/>
<dbReference type="Proteomes" id="UP000023152">
    <property type="component" value="Unassembled WGS sequence"/>
</dbReference>
<keyword evidence="1" id="KW-0472">Membrane</keyword>
<feature type="transmembrane region" description="Helical" evidence="1">
    <location>
        <begin position="27"/>
        <end position="57"/>
    </location>
</feature>
<evidence type="ECO:0000313" key="3">
    <source>
        <dbReference type="Proteomes" id="UP000023152"/>
    </source>
</evidence>
<dbReference type="SUPFAM" id="SSF55961">
    <property type="entry name" value="Bet v1-like"/>
    <property type="match status" value="1"/>
</dbReference>
<dbReference type="InterPro" id="IPR023393">
    <property type="entry name" value="START-like_dom_sf"/>
</dbReference>
<keyword evidence="1" id="KW-1133">Transmembrane helix</keyword>
<dbReference type="EMBL" id="ASPP01008979">
    <property type="protein sequence ID" value="ETO24750.1"/>
    <property type="molecule type" value="Genomic_DNA"/>
</dbReference>
<evidence type="ECO:0000256" key="1">
    <source>
        <dbReference type="SAM" id="Phobius"/>
    </source>
</evidence>
<keyword evidence="1" id="KW-0812">Transmembrane</keyword>
<feature type="transmembrane region" description="Helical" evidence="1">
    <location>
        <begin position="161"/>
        <end position="182"/>
    </location>
</feature>
<evidence type="ECO:0008006" key="4">
    <source>
        <dbReference type="Google" id="ProtNLM"/>
    </source>
</evidence>
<evidence type="ECO:0000313" key="2">
    <source>
        <dbReference type="EMBL" id="ETO24750.1"/>
    </source>
</evidence>
<keyword evidence="3" id="KW-1185">Reference proteome</keyword>
<sequence>MQVAELHHGWYGTEIFAIPNRDYFIRIWLLTGFYLCVCVFFFWDPFHIFFFVVIVCLKSLPNGTKLKQPIKLNQVALILCTRKETDKDCRFVYVVNIDPKGWLPAKVVDIAAPGQANVALQVKKISQSFGLFCEREENKKKRYNFLNNGCHYTKLMLIECLFTRMFIFKKIVTFSIFGIFYFKESIINST</sequence>
<accession>X6NEJ2</accession>
<reference evidence="2 3" key="1">
    <citation type="journal article" date="2013" name="Curr. Biol.">
        <title>The Genome of the Foraminiferan Reticulomyxa filosa.</title>
        <authorList>
            <person name="Glockner G."/>
            <person name="Hulsmann N."/>
            <person name="Schleicher M."/>
            <person name="Noegel A.A."/>
            <person name="Eichinger L."/>
            <person name="Gallinger C."/>
            <person name="Pawlowski J."/>
            <person name="Sierra R."/>
            <person name="Euteneuer U."/>
            <person name="Pillet L."/>
            <person name="Moustafa A."/>
            <person name="Platzer M."/>
            <person name="Groth M."/>
            <person name="Szafranski K."/>
            <person name="Schliwa M."/>
        </authorList>
    </citation>
    <scope>NUCLEOTIDE SEQUENCE [LARGE SCALE GENOMIC DNA]</scope>
</reference>
<organism evidence="2 3">
    <name type="scientific">Reticulomyxa filosa</name>
    <dbReference type="NCBI Taxonomy" id="46433"/>
    <lineage>
        <taxon>Eukaryota</taxon>
        <taxon>Sar</taxon>
        <taxon>Rhizaria</taxon>
        <taxon>Retaria</taxon>
        <taxon>Foraminifera</taxon>
        <taxon>Monothalamids</taxon>
        <taxon>Reticulomyxidae</taxon>
        <taxon>Reticulomyxa</taxon>
    </lineage>
</organism>
<gene>
    <name evidence="2" type="ORF">RFI_12407</name>
</gene>
<protein>
    <recommendedName>
        <fullName evidence="4">START domain-containing protein</fullName>
    </recommendedName>
</protein>
<name>X6NEJ2_RETFI</name>